<dbReference type="Proteomes" id="UP000054107">
    <property type="component" value="Unassembled WGS sequence"/>
</dbReference>
<organism evidence="1 2">
    <name type="scientific">Parasitella parasitica</name>
    <dbReference type="NCBI Taxonomy" id="35722"/>
    <lineage>
        <taxon>Eukaryota</taxon>
        <taxon>Fungi</taxon>
        <taxon>Fungi incertae sedis</taxon>
        <taxon>Mucoromycota</taxon>
        <taxon>Mucoromycotina</taxon>
        <taxon>Mucoromycetes</taxon>
        <taxon>Mucorales</taxon>
        <taxon>Mucorineae</taxon>
        <taxon>Mucoraceae</taxon>
        <taxon>Parasitella</taxon>
    </lineage>
</organism>
<dbReference type="AlphaFoldDB" id="A0A0B7NBS4"/>
<evidence type="ECO:0000313" key="2">
    <source>
        <dbReference type="Proteomes" id="UP000054107"/>
    </source>
</evidence>
<keyword evidence="2" id="KW-1185">Reference proteome</keyword>
<evidence type="ECO:0008006" key="3">
    <source>
        <dbReference type="Google" id="ProtNLM"/>
    </source>
</evidence>
<dbReference type="OrthoDB" id="2276072at2759"/>
<dbReference type="EMBL" id="LN728608">
    <property type="protein sequence ID" value="CEP12848.1"/>
    <property type="molecule type" value="Genomic_DNA"/>
</dbReference>
<proteinExistence type="predicted"/>
<accession>A0A0B7NBS4</accession>
<evidence type="ECO:0000313" key="1">
    <source>
        <dbReference type="EMBL" id="CEP12848.1"/>
    </source>
</evidence>
<name>A0A0B7NBS4_9FUNG</name>
<reference evidence="1 2" key="1">
    <citation type="submission" date="2014-09" db="EMBL/GenBank/DDBJ databases">
        <authorList>
            <person name="Ellenberger Sabrina"/>
        </authorList>
    </citation>
    <scope>NUCLEOTIDE SEQUENCE [LARGE SCALE GENOMIC DNA]</scope>
    <source>
        <strain evidence="1 2">CBS 412.66</strain>
    </source>
</reference>
<sequence length="465" mass="52453">MGDTPALIETPITRAVTHTALGTMTAKNGITLEIREPLKSEQIKITRNRKLRTNIFPVIPWQMWTTPKEHGGLGVLDIQLQASALYFRWVHPLLIHDIATIESHPVSYLLSFHLRQVNNCQFHHLPMLFPVSRTQGLKKQRTGTLEMLYRAADLLPRSFDLATINPATAMSLPLLTAVYVPPGSSFSLPHKVKQMKVSDVFQYDPHLHFLHWKAPRDPSLLQWKRAPGSVFRGLTSGQLKLQSYFAPVCRPAPPTESVVTFAPFVEQLQLAEGTSFVAATTSAKTFRAAVLSSVLSPMALRNIAPAQWKWFWSLSLTTIQRNVIYRLIAGCIPHRRLLHFIMPATYASPLCPVCLVTIDSAHHLLFDCPSKEQVWQGIIFEFLWPTTSLGDIKAALLSLDFSDIWYCQTTGIKPYRILLITLSQLWLAHMRFIFDHIPVNPSVILASIRSNVIHTIEEDGCHAIL</sequence>
<gene>
    <name evidence="1" type="primary">PARPA_06856.1 scaffold 24448</name>
</gene>
<protein>
    <recommendedName>
        <fullName evidence="3">Reverse transcriptase zinc-binding domain-containing protein</fullName>
    </recommendedName>
</protein>